<dbReference type="EMBL" id="VNJK01000001">
    <property type="protein sequence ID" value="TVX93470.1"/>
    <property type="molecule type" value="Genomic_DNA"/>
</dbReference>
<dbReference type="GO" id="GO:0003700">
    <property type="term" value="F:DNA-binding transcription factor activity"/>
    <property type="evidence" value="ECO:0007669"/>
    <property type="project" value="InterPro"/>
</dbReference>
<sequence length="149" mass="16936">MDNVLNNDPNLISNWLTLTHIQMTVANELEANLLENYQLSLKEFYLLLSLSEAPDKKLKLQQLESMVGLSQSAVSRLVSRFEAKGCGALQRISCNDDRRSIYTSLTPYGQDKVDRALVTFEEVLSAAFPEQQVEQLLQQMLRLKQTDSK</sequence>
<proteinExistence type="predicted"/>
<dbReference type="InterPro" id="IPR000835">
    <property type="entry name" value="HTH_MarR-typ"/>
</dbReference>
<dbReference type="InterPro" id="IPR036390">
    <property type="entry name" value="WH_DNA-bd_sf"/>
</dbReference>
<dbReference type="SUPFAM" id="SSF46785">
    <property type="entry name" value="Winged helix' DNA-binding domain"/>
    <property type="match status" value="1"/>
</dbReference>
<keyword evidence="1" id="KW-0238">DNA-binding</keyword>
<name>A0A559J0R3_9BACL</name>
<dbReference type="OrthoDB" id="5195026at2"/>
<evidence type="ECO:0000313" key="3">
    <source>
        <dbReference type="EMBL" id="TVX93470.1"/>
    </source>
</evidence>
<dbReference type="InterPro" id="IPR039422">
    <property type="entry name" value="MarR/SlyA-like"/>
</dbReference>
<dbReference type="GO" id="GO:0006950">
    <property type="term" value="P:response to stress"/>
    <property type="evidence" value="ECO:0007669"/>
    <property type="project" value="TreeGrafter"/>
</dbReference>
<protein>
    <submittedName>
        <fullName evidence="3">MarR family transcriptional regulator</fullName>
    </submittedName>
</protein>
<organism evidence="3 4">
    <name type="scientific">Paenibacillus agilis</name>
    <dbReference type="NCBI Taxonomy" id="3020863"/>
    <lineage>
        <taxon>Bacteria</taxon>
        <taxon>Bacillati</taxon>
        <taxon>Bacillota</taxon>
        <taxon>Bacilli</taxon>
        <taxon>Bacillales</taxon>
        <taxon>Paenibacillaceae</taxon>
        <taxon>Paenibacillus</taxon>
    </lineage>
</organism>
<comment type="caution">
    <text evidence="3">The sequence shown here is derived from an EMBL/GenBank/DDBJ whole genome shotgun (WGS) entry which is preliminary data.</text>
</comment>
<dbReference type="AlphaFoldDB" id="A0A559J0R3"/>
<dbReference type="GO" id="GO:0003677">
    <property type="term" value="F:DNA binding"/>
    <property type="evidence" value="ECO:0007669"/>
    <property type="project" value="UniProtKB-KW"/>
</dbReference>
<evidence type="ECO:0000256" key="1">
    <source>
        <dbReference type="ARBA" id="ARBA00023125"/>
    </source>
</evidence>
<dbReference type="PANTHER" id="PTHR33164:SF57">
    <property type="entry name" value="MARR-FAMILY TRANSCRIPTIONAL REGULATOR"/>
    <property type="match status" value="1"/>
</dbReference>
<gene>
    <name evidence="3" type="ORF">FPZ44_10640</name>
</gene>
<dbReference type="SMART" id="SM00347">
    <property type="entry name" value="HTH_MARR"/>
    <property type="match status" value="1"/>
</dbReference>
<evidence type="ECO:0000259" key="2">
    <source>
        <dbReference type="PROSITE" id="PS50995"/>
    </source>
</evidence>
<dbReference type="RefSeq" id="WP_144989992.1">
    <property type="nucleotide sequence ID" value="NZ_VNJK01000001.1"/>
</dbReference>
<feature type="domain" description="HTH marR-type" evidence="2">
    <location>
        <begin position="1"/>
        <end position="145"/>
    </location>
</feature>
<dbReference type="Proteomes" id="UP000318102">
    <property type="component" value="Unassembled WGS sequence"/>
</dbReference>
<dbReference type="PROSITE" id="PS50995">
    <property type="entry name" value="HTH_MARR_2"/>
    <property type="match status" value="1"/>
</dbReference>
<keyword evidence="4" id="KW-1185">Reference proteome</keyword>
<dbReference type="InterPro" id="IPR036388">
    <property type="entry name" value="WH-like_DNA-bd_sf"/>
</dbReference>
<accession>A0A559J0R3</accession>
<dbReference type="PANTHER" id="PTHR33164">
    <property type="entry name" value="TRANSCRIPTIONAL REGULATOR, MARR FAMILY"/>
    <property type="match status" value="1"/>
</dbReference>
<evidence type="ECO:0000313" key="4">
    <source>
        <dbReference type="Proteomes" id="UP000318102"/>
    </source>
</evidence>
<dbReference type="Pfam" id="PF01047">
    <property type="entry name" value="MarR"/>
    <property type="match status" value="1"/>
</dbReference>
<dbReference type="Gene3D" id="1.10.10.10">
    <property type="entry name" value="Winged helix-like DNA-binding domain superfamily/Winged helix DNA-binding domain"/>
    <property type="match status" value="1"/>
</dbReference>
<reference evidence="3 4" key="1">
    <citation type="submission" date="2019-07" db="EMBL/GenBank/DDBJ databases">
        <authorList>
            <person name="Kim J."/>
        </authorList>
    </citation>
    <scope>NUCLEOTIDE SEQUENCE [LARGE SCALE GENOMIC DNA]</scope>
    <source>
        <strain evidence="3 4">N4</strain>
    </source>
</reference>